<name>A0A4Q4M117_9PLEO</name>
<evidence type="ECO:0000313" key="5">
    <source>
        <dbReference type="Proteomes" id="UP000293195"/>
    </source>
</evidence>
<evidence type="ECO:0000313" key="4">
    <source>
        <dbReference type="Proteomes" id="UP000292402"/>
    </source>
</evidence>
<reference evidence="2" key="3">
    <citation type="journal article" date="2019" name="J. ISSAAS">
        <title>Genomics, evolutionary history and diagnostics of the Alternaria alternata species group including apple and Asian pear pathotypes.</title>
        <authorList>
            <person name="Armitage A.D."/>
            <person name="Cockerton H.M."/>
            <person name="Sreenivasaprasad S."/>
            <person name="Woodhall J."/>
            <person name="Lane C."/>
            <person name="Harrison R.J."/>
            <person name="Clarkson J.P."/>
        </authorList>
    </citation>
    <scope>NUCLEOTIDE SEQUENCE</scope>
    <source>
        <strain evidence="2">FERA 1082</strain>
    </source>
</reference>
<proteinExistence type="predicted"/>
<dbReference type="EMBL" id="PDXB01000091">
    <property type="protein sequence ID" value="RYN15876.1"/>
    <property type="molecule type" value="Genomic_DNA"/>
</dbReference>
<comment type="caution">
    <text evidence="2">The sequence shown here is derived from an EMBL/GenBank/DDBJ whole genome shotgun (WGS) entry which is preliminary data.</text>
</comment>
<sequence length="145" mass="16201">MAVAPSQESSTSKLDTFLSAHPEIQIGRAAFERLQSTHAGGDSFAIVNKPFENMVLHQEFDADTRERIYVVALINDQRAFDDYKQNCGTTSDEDRCDCAENQGPDHLIYERVVEYKIADCKKHEGEPDPNCSACWPILCGSKCTP</sequence>
<dbReference type="EMBL" id="PDXF01000138">
    <property type="protein sequence ID" value="RYN86539.1"/>
    <property type="molecule type" value="Genomic_DNA"/>
</dbReference>
<gene>
    <name evidence="2" type="ORF">AA0114_g12641</name>
    <name evidence="1" type="ORF">AA0115_g12709</name>
    <name evidence="3" type="ORF">AA0119_g12797</name>
</gene>
<dbReference type="Proteomes" id="UP000292402">
    <property type="component" value="Unassembled WGS sequence"/>
</dbReference>
<protein>
    <submittedName>
        <fullName evidence="2">Uncharacterized protein</fullName>
    </submittedName>
</protein>
<dbReference type="OrthoDB" id="3682102at2759"/>
<evidence type="ECO:0000313" key="3">
    <source>
        <dbReference type="EMBL" id="RYN86539.1"/>
    </source>
</evidence>
<dbReference type="EMBL" id="PDXA01000092">
    <property type="protein sequence ID" value="RYN26134.1"/>
    <property type="molecule type" value="Genomic_DNA"/>
</dbReference>
<reference evidence="1" key="1">
    <citation type="submission" date="2017-10" db="EMBL/GenBank/DDBJ databases">
        <authorList>
            <person name="Armitage A.D."/>
            <person name="Barbara D.J."/>
            <person name="Woodhall J.W."/>
            <person name="Sreenivasaprasad S."/>
            <person name="Lane C.R."/>
            <person name="Clarkson J.P."/>
            <person name="Harrison R.J."/>
        </authorList>
    </citation>
    <scope>NUCLEOTIDE SEQUENCE</scope>
    <source>
        <strain evidence="1">FERA 1164</strain>
        <strain evidence="3">FERA 635</strain>
    </source>
</reference>
<dbReference type="Proteomes" id="UP000292340">
    <property type="component" value="Unassembled WGS sequence"/>
</dbReference>
<dbReference type="Proteomes" id="UP000293195">
    <property type="component" value="Unassembled WGS sequence"/>
</dbReference>
<dbReference type="AlphaFoldDB" id="A0A4Q4M117"/>
<reference evidence="4 5" key="2">
    <citation type="journal article" date="2019" name="bioRxiv">
        <title>Genomics, evolutionary history and diagnostics of the Alternaria alternata species group including apple and Asian pear pathotypes.</title>
        <authorList>
            <person name="Armitage A.D."/>
            <person name="Cockerton H.M."/>
            <person name="Sreenivasaprasad S."/>
            <person name="Woodhall J.W."/>
            <person name="Lane C.R."/>
            <person name="Harrison R.J."/>
            <person name="Clarkson J.P."/>
        </authorList>
    </citation>
    <scope>NUCLEOTIDE SEQUENCE [LARGE SCALE GENOMIC DNA]</scope>
    <source>
        <strain evidence="4">FERA 1082</strain>
        <strain evidence="1">FERA 1164</strain>
        <strain evidence="5">FERA 635</strain>
    </source>
</reference>
<accession>A0A4Q4M117</accession>
<evidence type="ECO:0000313" key="2">
    <source>
        <dbReference type="EMBL" id="RYN26134.1"/>
    </source>
</evidence>
<organism evidence="2 4">
    <name type="scientific">Alternaria tenuissima</name>
    <dbReference type="NCBI Taxonomy" id="119927"/>
    <lineage>
        <taxon>Eukaryota</taxon>
        <taxon>Fungi</taxon>
        <taxon>Dikarya</taxon>
        <taxon>Ascomycota</taxon>
        <taxon>Pezizomycotina</taxon>
        <taxon>Dothideomycetes</taxon>
        <taxon>Pleosporomycetidae</taxon>
        <taxon>Pleosporales</taxon>
        <taxon>Pleosporineae</taxon>
        <taxon>Pleosporaceae</taxon>
        <taxon>Alternaria</taxon>
        <taxon>Alternaria sect. Alternaria</taxon>
        <taxon>Alternaria alternata complex</taxon>
    </lineage>
</organism>
<keyword evidence="5" id="KW-1185">Reference proteome</keyword>
<evidence type="ECO:0000313" key="1">
    <source>
        <dbReference type="EMBL" id="RYN15876.1"/>
    </source>
</evidence>